<dbReference type="InterPro" id="IPR008930">
    <property type="entry name" value="Terpenoid_cyclase/PrenylTrfase"/>
</dbReference>
<accession>A0AAD2A491</accession>
<proteinExistence type="predicted"/>
<feature type="chain" id="PRO_5042286118" evidence="4">
    <location>
        <begin position="22"/>
        <end position="235"/>
    </location>
</feature>
<sequence length="235" mass="26369">MSIFFTSSSIILLRSSSTTTAVPLHIPVNSFLYPTTSSGLWPSWKEVTSTSLIQCKAVSKPRTQGYIDVLQNGLPVIKWPEILEDETEIDTLKETTTEERIVELVESIRWMLCSMEDGEISVSAYDTAWVALVEDIGGSGAPQFPSSLDWIVNHQLDDGSWGDMATFTAHDRIINTLACVVALRSWNMHPDKSEKGYMDVLQNGLPVIKWPEILEDETEKDTLKVVNFLFAWVKV</sequence>
<evidence type="ECO:0000256" key="2">
    <source>
        <dbReference type="ARBA" id="ARBA00022723"/>
    </source>
</evidence>
<evidence type="ECO:0000256" key="1">
    <source>
        <dbReference type="ARBA" id="ARBA00001946"/>
    </source>
</evidence>
<evidence type="ECO:0000313" key="6">
    <source>
        <dbReference type="Proteomes" id="UP000834106"/>
    </source>
</evidence>
<keyword evidence="4" id="KW-0732">Signal</keyword>
<organism evidence="5 6">
    <name type="scientific">Fraxinus pennsylvanica</name>
    <dbReference type="NCBI Taxonomy" id="56036"/>
    <lineage>
        <taxon>Eukaryota</taxon>
        <taxon>Viridiplantae</taxon>
        <taxon>Streptophyta</taxon>
        <taxon>Embryophyta</taxon>
        <taxon>Tracheophyta</taxon>
        <taxon>Spermatophyta</taxon>
        <taxon>Magnoliopsida</taxon>
        <taxon>eudicotyledons</taxon>
        <taxon>Gunneridae</taxon>
        <taxon>Pentapetalae</taxon>
        <taxon>asterids</taxon>
        <taxon>lamiids</taxon>
        <taxon>Lamiales</taxon>
        <taxon>Oleaceae</taxon>
        <taxon>Oleeae</taxon>
        <taxon>Fraxinus</taxon>
    </lineage>
</organism>
<dbReference type="AlphaFoldDB" id="A0AAD2A491"/>
<dbReference type="InterPro" id="IPR050148">
    <property type="entry name" value="Terpene_synthase-like"/>
</dbReference>
<comment type="cofactor">
    <cofactor evidence="1">
        <name>Mg(2+)</name>
        <dbReference type="ChEBI" id="CHEBI:18420"/>
    </cofactor>
</comment>
<dbReference type="EMBL" id="OU503053">
    <property type="protein sequence ID" value="CAI9781171.1"/>
    <property type="molecule type" value="Genomic_DNA"/>
</dbReference>
<evidence type="ECO:0000256" key="4">
    <source>
        <dbReference type="SAM" id="SignalP"/>
    </source>
</evidence>
<dbReference type="SUPFAM" id="SSF48239">
    <property type="entry name" value="Terpenoid cyclases/Protein prenyltransferases"/>
    <property type="match status" value="1"/>
</dbReference>
<dbReference type="GO" id="GO:0009686">
    <property type="term" value="P:gibberellin biosynthetic process"/>
    <property type="evidence" value="ECO:0007669"/>
    <property type="project" value="TreeGrafter"/>
</dbReference>
<dbReference type="PANTHER" id="PTHR31739">
    <property type="entry name" value="ENT-COPALYL DIPHOSPHATE SYNTHASE, CHLOROPLASTIC"/>
    <property type="match status" value="1"/>
</dbReference>
<reference evidence="5" key="1">
    <citation type="submission" date="2023-05" db="EMBL/GenBank/DDBJ databases">
        <authorList>
            <person name="Huff M."/>
        </authorList>
    </citation>
    <scope>NUCLEOTIDE SEQUENCE</scope>
</reference>
<dbReference type="GO" id="GO:0000287">
    <property type="term" value="F:magnesium ion binding"/>
    <property type="evidence" value="ECO:0007669"/>
    <property type="project" value="TreeGrafter"/>
</dbReference>
<protein>
    <submittedName>
        <fullName evidence="5">Uncharacterized protein</fullName>
    </submittedName>
</protein>
<keyword evidence="6" id="KW-1185">Reference proteome</keyword>
<dbReference type="GO" id="GO:0009507">
    <property type="term" value="C:chloroplast"/>
    <property type="evidence" value="ECO:0007669"/>
    <property type="project" value="TreeGrafter"/>
</dbReference>
<name>A0AAD2A491_9LAMI</name>
<gene>
    <name evidence="5" type="ORF">FPE_LOCUS28601</name>
</gene>
<feature type="signal peptide" evidence="4">
    <location>
        <begin position="1"/>
        <end position="21"/>
    </location>
</feature>
<dbReference type="GO" id="GO:0010333">
    <property type="term" value="F:terpene synthase activity"/>
    <property type="evidence" value="ECO:0007669"/>
    <property type="project" value="InterPro"/>
</dbReference>
<dbReference type="Proteomes" id="UP000834106">
    <property type="component" value="Chromosome 18"/>
</dbReference>
<evidence type="ECO:0000256" key="3">
    <source>
        <dbReference type="ARBA" id="ARBA00022842"/>
    </source>
</evidence>
<keyword evidence="3" id="KW-0460">Magnesium</keyword>
<keyword evidence="2" id="KW-0479">Metal-binding</keyword>
<evidence type="ECO:0000313" key="5">
    <source>
        <dbReference type="EMBL" id="CAI9781171.1"/>
    </source>
</evidence>
<dbReference type="Gene3D" id="1.50.10.160">
    <property type="match status" value="1"/>
</dbReference>
<dbReference type="PANTHER" id="PTHR31739:SF4">
    <property type="entry name" value="ENT-COPALYL DIPHOSPHATE SYNTHASE, CHLOROPLASTIC"/>
    <property type="match status" value="1"/>
</dbReference>